<feature type="transmembrane region" description="Helical" evidence="9">
    <location>
        <begin position="362"/>
        <end position="382"/>
    </location>
</feature>
<name>A0A556TZT9_BAGYA</name>
<comment type="similarity">
    <text evidence="2">Belongs to the SEN15 family.</text>
</comment>
<keyword evidence="8 9" id="KW-0472">Membrane</keyword>
<evidence type="ECO:0000256" key="7">
    <source>
        <dbReference type="ARBA" id="ARBA00022989"/>
    </source>
</evidence>
<dbReference type="SUPFAM" id="SSF53032">
    <property type="entry name" value="tRNA-intron endonuclease catalytic domain-like"/>
    <property type="match status" value="1"/>
</dbReference>
<gene>
    <name evidence="11" type="ORF">Baya_7292</name>
</gene>
<evidence type="ECO:0000256" key="9">
    <source>
        <dbReference type="SAM" id="Phobius"/>
    </source>
</evidence>
<comment type="similarity">
    <text evidence="3">Belongs to the nucleotide-sugar transporter family. SLC35A subfamily.</text>
</comment>
<feature type="domain" description="tRNA-splicing endonuclease subunit Sen15" evidence="10">
    <location>
        <begin position="38"/>
        <end position="127"/>
    </location>
</feature>
<reference evidence="11 12" key="1">
    <citation type="journal article" date="2019" name="Genome Biol. Evol.">
        <title>Whole-Genome Sequencing of the Giant Devil Catfish, Bagarius yarrelli.</title>
        <authorList>
            <person name="Jiang W."/>
            <person name="Lv Y."/>
            <person name="Cheng L."/>
            <person name="Yang K."/>
            <person name="Chao B."/>
            <person name="Wang X."/>
            <person name="Li Y."/>
            <person name="Pan X."/>
            <person name="You X."/>
            <person name="Zhang Y."/>
            <person name="Yang J."/>
            <person name="Li J."/>
            <person name="Zhang X."/>
            <person name="Liu S."/>
            <person name="Sun C."/>
            <person name="Yang J."/>
            <person name="Shi Q."/>
        </authorList>
    </citation>
    <scope>NUCLEOTIDE SEQUENCE [LARGE SCALE GENOMIC DNA]</scope>
    <source>
        <strain evidence="11">JWS20170419001</strain>
        <tissue evidence="11">Muscle</tissue>
    </source>
</reference>
<organism evidence="11 12">
    <name type="scientific">Bagarius yarrelli</name>
    <name type="common">Goonch</name>
    <name type="synonym">Bagrus yarrelli</name>
    <dbReference type="NCBI Taxonomy" id="175774"/>
    <lineage>
        <taxon>Eukaryota</taxon>
        <taxon>Metazoa</taxon>
        <taxon>Chordata</taxon>
        <taxon>Craniata</taxon>
        <taxon>Vertebrata</taxon>
        <taxon>Euteleostomi</taxon>
        <taxon>Actinopterygii</taxon>
        <taxon>Neopterygii</taxon>
        <taxon>Teleostei</taxon>
        <taxon>Ostariophysi</taxon>
        <taxon>Siluriformes</taxon>
        <taxon>Sisoridae</taxon>
        <taxon>Sisorinae</taxon>
        <taxon>Bagarius</taxon>
    </lineage>
</organism>
<dbReference type="GO" id="GO:0015165">
    <property type="term" value="F:pyrimidine nucleotide-sugar transmembrane transporter activity"/>
    <property type="evidence" value="ECO:0007669"/>
    <property type="project" value="InterPro"/>
</dbReference>
<evidence type="ECO:0000313" key="11">
    <source>
        <dbReference type="EMBL" id="TSL47711.1"/>
    </source>
</evidence>
<keyword evidence="7 9" id="KW-1133">Transmembrane helix</keyword>
<evidence type="ECO:0000256" key="3">
    <source>
        <dbReference type="ARBA" id="ARBA00009976"/>
    </source>
</evidence>
<evidence type="ECO:0000256" key="2">
    <source>
        <dbReference type="ARBA" id="ARBA00006091"/>
    </source>
</evidence>
<feature type="transmembrane region" description="Helical" evidence="9">
    <location>
        <begin position="331"/>
        <end position="350"/>
    </location>
</feature>
<evidence type="ECO:0000256" key="8">
    <source>
        <dbReference type="ARBA" id="ARBA00023136"/>
    </source>
</evidence>
<feature type="transmembrane region" description="Helical" evidence="9">
    <location>
        <begin position="426"/>
        <end position="446"/>
    </location>
</feature>
<dbReference type="InterPro" id="IPR018593">
    <property type="entry name" value="tRNA-endonuc_su_Sen15"/>
</dbReference>
<keyword evidence="4" id="KW-0813">Transport</keyword>
<feature type="transmembrane region" description="Helical" evidence="9">
    <location>
        <begin position="394"/>
        <end position="419"/>
    </location>
</feature>
<dbReference type="GO" id="GO:0005634">
    <property type="term" value="C:nucleus"/>
    <property type="evidence" value="ECO:0007669"/>
    <property type="project" value="UniProtKB-ARBA"/>
</dbReference>
<sequence length="482" mass="53067">MAEENRASSSNWMTQHPVYQDMLNLGVDDGAQVYGALLVYLDLTEVRQWTGVVPVACPELRAVLLKGQEKASKELQVVYPLPACRSVSHKDLRCIVGSGTPALLCAVASDSTLVYQRLSDGLITPEPPEDIQDPTLGLSTKQSPFSYEEVSSIPSVAVAKRLKYVSLGVLVLQTTSLVLTMRYSRTLQSDEPRYLASSAVVFTEILKIFICTVLIFINKSFSVRGLYLELKEQIINKPFDTIKLAIPSGIYTLQNNLLYVALSNLDAATYQVTYQLKILTTALFSVSMLGKRLGIVQWFSLLLLMIGIAFVQWPSRSPNSFEEKETGSRLIGMLAVLVACLSSGFAGVYFEKILKETKQSVLTRNIQLGLFGLLFGLTGVFVQDREKVRENGFLQGYNSVTCAVVVLQAMGGLIVAAVIKYADNILKSFAMSGSIMLSTFISYIWLQDFNPSSMFFMGAVLVIISTFLYGYERKSGASPGKP</sequence>
<comment type="subcellular location">
    <subcellularLocation>
        <location evidence="1">Golgi apparatus membrane</location>
        <topology evidence="1">Multi-pass membrane protein</topology>
    </subcellularLocation>
</comment>
<dbReference type="Pfam" id="PF09631">
    <property type="entry name" value="Sen15"/>
    <property type="match status" value="1"/>
</dbReference>
<accession>A0A556TZT9</accession>
<dbReference type="EMBL" id="VCAZ01000032">
    <property type="protein sequence ID" value="TSL47711.1"/>
    <property type="molecule type" value="Genomic_DNA"/>
</dbReference>
<dbReference type="OrthoDB" id="408493at2759"/>
<evidence type="ECO:0000313" key="12">
    <source>
        <dbReference type="Proteomes" id="UP000319801"/>
    </source>
</evidence>
<dbReference type="SUPFAM" id="SSF103481">
    <property type="entry name" value="Multidrug resistance efflux transporter EmrE"/>
    <property type="match status" value="1"/>
</dbReference>
<feature type="transmembrane region" description="Helical" evidence="9">
    <location>
        <begin position="293"/>
        <end position="311"/>
    </location>
</feature>
<evidence type="ECO:0000256" key="1">
    <source>
        <dbReference type="ARBA" id="ARBA00004653"/>
    </source>
</evidence>
<dbReference type="Proteomes" id="UP000319801">
    <property type="component" value="Unassembled WGS sequence"/>
</dbReference>
<dbReference type="Pfam" id="PF04142">
    <property type="entry name" value="Nuc_sug_transp"/>
    <property type="match status" value="1"/>
</dbReference>
<protein>
    <submittedName>
        <fullName evidence="11">UDP-N-acetylglucosamine transporter</fullName>
    </submittedName>
</protein>
<evidence type="ECO:0000256" key="6">
    <source>
        <dbReference type="ARBA" id="ARBA00022694"/>
    </source>
</evidence>
<dbReference type="NCBIfam" id="TIGR00803">
    <property type="entry name" value="nst"/>
    <property type="match status" value="1"/>
</dbReference>
<dbReference type="InterPro" id="IPR007271">
    <property type="entry name" value="Nuc_sug_transpt"/>
</dbReference>
<dbReference type="GO" id="GO:0003676">
    <property type="term" value="F:nucleic acid binding"/>
    <property type="evidence" value="ECO:0007669"/>
    <property type="project" value="InterPro"/>
</dbReference>
<comment type="caution">
    <text evidence="11">The sequence shown here is derived from an EMBL/GenBank/DDBJ whole genome shotgun (WGS) entry which is preliminary data.</text>
</comment>
<proteinExistence type="inferred from homology"/>
<dbReference type="AlphaFoldDB" id="A0A556TZT9"/>
<dbReference type="Gene3D" id="3.40.1350.10">
    <property type="match status" value="1"/>
</dbReference>
<keyword evidence="12" id="KW-1185">Reference proteome</keyword>
<feature type="transmembrane region" description="Helical" evidence="9">
    <location>
        <begin position="195"/>
        <end position="217"/>
    </location>
</feature>
<keyword evidence="6" id="KW-0819">tRNA processing</keyword>
<dbReference type="InterPro" id="IPR036167">
    <property type="entry name" value="tRNA_intron_Endo_cat-like_sf"/>
</dbReference>
<evidence type="ECO:0000256" key="4">
    <source>
        <dbReference type="ARBA" id="ARBA00022597"/>
    </source>
</evidence>
<dbReference type="GO" id="GO:0006388">
    <property type="term" value="P:tRNA splicing, via endonucleolytic cleavage and ligation"/>
    <property type="evidence" value="ECO:0007669"/>
    <property type="project" value="InterPro"/>
</dbReference>
<dbReference type="InterPro" id="IPR037185">
    <property type="entry name" value="EmrE-like"/>
</dbReference>
<feature type="transmembrane region" description="Helical" evidence="9">
    <location>
        <begin position="452"/>
        <end position="471"/>
    </location>
</feature>
<evidence type="ECO:0000256" key="5">
    <source>
        <dbReference type="ARBA" id="ARBA00022692"/>
    </source>
</evidence>
<keyword evidence="5 9" id="KW-0812">Transmembrane</keyword>
<dbReference type="InterPro" id="IPR011856">
    <property type="entry name" value="tRNA_endonuc-like_dom_sf"/>
</dbReference>
<feature type="transmembrane region" description="Helical" evidence="9">
    <location>
        <begin position="164"/>
        <end position="183"/>
    </location>
</feature>
<evidence type="ECO:0000259" key="10">
    <source>
        <dbReference type="Pfam" id="PF09631"/>
    </source>
</evidence>
<dbReference type="PANTHER" id="PTHR10231">
    <property type="entry name" value="NUCLEOTIDE-SUGAR TRANSMEMBRANE TRANSPORTER"/>
    <property type="match status" value="1"/>
</dbReference>
<dbReference type="GO" id="GO:0000139">
    <property type="term" value="C:Golgi membrane"/>
    <property type="evidence" value="ECO:0007669"/>
    <property type="project" value="UniProtKB-SubCell"/>
</dbReference>
<keyword evidence="4" id="KW-0762">Sugar transport</keyword>